<dbReference type="InterPro" id="IPR012441">
    <property type="entry name" value="DUF1643"/>
</dbReference>
<dbReference type="Proteomes" id="UP000755667">
    <property type="component" value="Unassembled WGS sequence"/>
</dbReference>
<accession>A0A9Q2RZR3</accession>
<dbReference type="EMBL" id="JAFBXF010000005">
    <property type="protein sequence ID" value="MBM2417218.1"/>
    <property type="molecule type" value="Genomic_DNA"/>
</dbReference>
<evidence type="ECO:0000313" key="1">
    <source>
        <dbReference type="EMBL" id="MBM2412545.1"/>
    </source>
</evidence>
<dbReference type="GeneID" id="62639560"/>
<evidence type="ECO:0000313" key="2">
    <source>
        <dbReference type="EMBL" id="MBM2417218.1"/>
    </source>
</evidence>
<sequence length="187" mass="20744">MTGLPVAVAAGLVHRSHIADGCVSRVWYSPCDRYRYALSRTWDTDQPVLLFIMLNPSTADEQRNDPTVARCETRARSMGFGGVMIANLFAFRATRPDDLKRADHPIGSANDDILDHWSASAGMTIAAWGVHGGHEGRAYDVASRLRGQVHHLGLTKDGHPRHPLYVSFKTQPVCWPHSERYVIGQSL</sequence>
<comment type="caution">
    <text evidence="1">The sequence shown here is derived from an EMBL/GenBank/DDBJ whole genome shotgun (WGS) entry which is preliminary data.</text>
</comment>
<dbReference type="EMBL" id="JAFBXE010000005">
    <property type="protein sequence ID" value="MBM2412545.1"/>
    <property type="molecule type" value="Genomic_DNA"/>
</dbReference>
<evidence type="ECO:0000313" key="4">
    <source>
        <dbReference type="Proteomes" id="UP000809440"/>
    </source>
</evidence>
<dbReference type="Proteomes" id="UP000809440">
    <property type="component" value="Unassembled WGS sequence"/>
</dbReference>
<keyword evidence="4" id="KW-1185">Reference proteome</keyword>
<dbReference type="RefSeq" id="WP_138487767.1">
    <property type="nucleotide sequence ID" value="NZ_JAFBWU010000005.1"/>
</dbReference>
<dbReference type="Pfam" id="PF07799">
    <property type="entry name" value="DUF1643"/>
    <property type="match status" value="1"/>
</dbReference>
<organism evidence="1 3">
    <name type="scientific">Marivita cryptomonadis</name>
    <dbReference type="NCBI Taxonomy" id="505252"/>
    <lineage>
        <taxon>Bacteria</taxon>
        <taxon>Pseudomonadati</taxon>
        <taxon>Pseudomonadota</taxon>
        <taxon>Alphaproteobacteria</taxon>
        <taxon>Rhodobacterales</taxon>
        <taxon>Roseobacteraceae</taxon>
        <taxon>Marivita</taxon>
    </lineage>
</organism>
<protein>
    <submittedName>
        <fullName evidence="1">DUF1643 domain-containing protein</fullName>
    </submittedName>
</protein>
<name>A0A9Q2RZR3_9RHOB</name>
<dbReference type="AlphaFoldDB" id="A0A9Q2RZR3"/>
<dbReference type="OrthoDB" id="9807577at2"/>
<gene>
    <name evidence="1" type="ORF">JQX41_09555</name>
    <name evidence="2" type="ORF">JQX48_09580</name>
</gene>
<proteinExistence type="predicted"/>
<reference evidence="1 4" key="1">
    <citation type="submission" date="2021-01" db="EMBL/GenBank/DDBJ databases">
        <title>Diatom-associated Roseobacters Show Island Model of Population Structure.</title>
        <authorList>
            <person name="Qu L."/>
            <person name="Feng X."/>
            <person name="Chen Y."/>
            <person name="Li L."/>
            <person name="Wang X."/>
            <person name="Hu Z."/>
            <person name="Wang H."/>
            <person name="Luo H."/>
        </authorList>
    </citation>
    <scope>NUCLEOTIDE SEQUENCE</scope>
    <source>
        <strain evidence="2 4">CC28-63</strain>
        <strain evidence="1">CC28-69</strain>
    </source>
</reference>
<evidence type="ECO:0000313" key="3">
    <source>
        <dbReference type="Proteomes" id="UP000755667"/>
    </source>
</evidence>